<evidence type="ECO:0000313" key="1">
    <source>
        <dbReference type="EMBL" id="GAH58818.1"/>
    </source>
</evidence>
<name>X1IMN1_9ZZZZ</name>
<reference evidence="1" key="1">
    <citation type="journal article" date="2014" name="Front. Microbiol.">
        <title>High frequency of phylogenetically diverse reductive dehalogenase-homologous genes in deep subseafloor sedimentary metagenomes.</title>
        <authorList>
            <person name="Kawai M."/>
            <person name="Futagami T."/>
            <person name="Toyoda A."/>
            <person name="Takaki Y."/>
            <person name="Nishi S."/>
            <person name="Hori S."/>
            <person name="Arai W."/>
            <person name="Tsubouchi T."/>
            <person name="Morono Y."/>
            <person name="Uchiyama I."/>
            <person name="Ito T."/>
            <person name="Fujiyama A."/>
            <person name="Inagaki F."/>
            <person name="Takami H."/>
        </authorList>
    </citation>
    <scope>NUCLEOTIDE SEQUENCE</scope>
    <source>
        <strain evidence="1">Expedition CK06-06</strain>
    </source>
</reference>
<protein>
    <submittedName>
        <fullName evidence="1">Uncharacterized protein</fullName>
    </submittedName>
</protein>
<gene>
    <name evidence="1" type="ORF">S03H2_40713</name>
</gene>
<feature type="non-terminal residue" evidence="1">
    <location>
        <position position="219"/>
    </location>
</feature>
<dbReference type="AlphaFoldDB" id="X1IMN1"/>
<organism evidence="1">
    <name type="scientific">marine sediment metagenome</name>
    <dbReference type="NCBI Taxonomy" id="412755"/>
    <lineage>
        <taxon>unclassified sequences</taxon>
        <taxon>metagenomes</taxon>
        <taxon>ecological metagenomes</taxon>
    </lineage>
</organism>
<comment type="caution">
    <text evidence="1">The sequence shown here is derived from an EMBL/GenBank/DDBJ whole genome shotgun (WGS) entry which is preliminary data.</text>
</comment>
<dbReference type="EMBL" id="BARU01025258">
    <property type="protein sequence ID" value="GAH58818.1"/>
    <property type="molecule type" value="Genomic_DNA"/>
</dbReference>
<sequence>MGKKGFICFLLIAPFVDRAGNRVTNNTDLAKWALDRSGLHRRGIGGPETSLRTVRNEFIDFLKHFGAAYTGFSYDRALELKEICKYGTYATGIVLRNREYFVPTLEPKEYQTEEFFEILTEALTSTHKKLLEEIPNWANEYRFEEEKKLMEKRRRLQEKINKIDQRILQFREYKKCICYNGELLRESIIEILRDGFDLKIDDTDEFREDFKIIDNKGEP</sequence>
<accession>X1IMN1</accession>
<proteinExistence type="predicted"/>